<gene>
    <name evidence="3" type="ORF">C9I94_19475</name>
</gene>
<dbReference type="STRING" id="680026.AB733_13445"/>
<dbReference type="PANTHER" id="PTHR34039">
    <property type="entry name" value="UPF0102 PROTEIN YRAN"/>
    <property type="match status" value="1"/>
</dbReference>
<evidence type="ECO:0000256" key="2">
    <source>
        <dbReference type="HAMAP-Rule" id="MF_00048"/>
    </source>
</evidence>
<dbReference type="CDD" id="cd20736">
    <property type="entry name" value="PoNe_Nuclease"/>
    <property type="match status" value="1"/>
</dbReference>
<dbReference type="InterPro" id="IPR003509">
    <property type="entry name" value="UPF0102_YraN-like"/>
</dbReference>
<dbReference type="InterPro" id="IPR011335">
    <property type="entry name" value="Restrct_endonuc-II-like"/>
</dbReference>
<comment type="caution">
    <text evidence="3">The sequence shown here is derived from an EMBL/GenBank/DDBJ whole genome shotgun (WGS) entry which is preliminary data.</text>
</comment>
<dbReference type="InterPro" id="IPR011856">
    <property type="entry name" value="tRNA_endonuc-like_dom_sf"/>
</dbReference>
<dbReference type="Gene3D" id="3.40.1350.10">
    <property type="match status" value="1"/>
</dbReference>
<dbReference type="Proteomes" id="UP000240481">
    <property type="component" value="Unassembled WGS sequence"/>
</dbReference>
<dbReference type="NCBIfam" id="TIGR00252">
    <property type="entry name" value="YraN family protein"/>
    <property type="match status" value="1"/>
</dbReference>
<dbReference type="EMBL" id="PYLZ01000012">
    <property type="protein sequence ID" value="PSW22632.1"/>
    <property type="molecule type" value="Genomic_DNA"/>
</dbReference>
<dbReference type="GO" id="GO:0003676">
    <property type="term" value="F:nucleic acid binding"/>
    <property type="evidence" value="ECO:0007669"/>
    <property type="project" value="InterPro"/>
</dbReference>
<keyword evidence="4" id="KW-1185">Reference proteome</keyword>
<dbReference type="SUPFAM" id="SSF52980">
    <property type="entry name" value="Restriction endonuclease-like"/>
    <property type="match status" value="1"/>
</dbReference>
<dbReference type="NCBIfam" id="NF009150">
    <property type="entry name" value="PRK12497.1-3"/>
    <property type="match status" value="1"/>
</dbReference>
<evidence type="ECO:0000256" key="1">
    <source>
        <dbReference type="ARBA" id="ARBA00006738"/>
    </source>
</evidence>
<dbReference type="PANTHER" id="PTHR34039:SF1">
    <property type="entry name" value="UPF0102 PROTEIN YRAN"/>
    <property type="match status" value="1"/>
</dbReference>
<reference evidence="3 4" key="1">
    <citation type="submission" date="2018-01" db="EMBL/GenBank/DDBJ databases">
        <title>Whole genome sequencing of Histamine producing bacteria.</title>
        <authorList>
            <person name="Butler K."/>
        </authorList>
    </citation>
    <scope>NUCLEOTIDE SEQUENCE [LARGE SCALE GENOMIC DNA]</scope>
    <source>
        <strain evidence="3 4">DSM 24669</strain>
    </source>
</reference>
<dbReference type="HAMAP" id="MF_00048">
    <property type="entry name" value="UPF0102"/>
    <property type="match status" value="1"/>
</dbReference>
<accession>A0A2T3P2C0</accession>
<name>A0A2T3P2C0_9GAMM</name>
<organism evidence="3 4">
    <name type="scientific">Photobacterium swingsii</name>
    <dbReference type="NCBI Taxonomy" id="680026"/>
    <lineage>
        <taxon>Bacteria</taxon>
        <taxon>Pseudomonadati</taxon>
        <taxon>Pseudomonadota</taxon>
        <taxon>Gammaproteobacteria</taxon>
        <taxon>Vibrionales</taxon>
        <taxon>Vibrionaceae</taxon>
        <taxon>Photobacterium</taxon>
    </lineage>
</organism>
<comment type="similarity">
    <text evidence="1 2">Belongs to the UPF0102 family.</text>
</comment>
<evidence type="ECO:0000313" key="4">
    <source>
        <dbReference type="Proteomes" id="UP000240481"/>
    </source>
</evidence>
<dbReference type="AlphaFoldDB" id="A0A2T3P2C0"/>
<protein>
    <recommendedName>
        <fullName evidence="2">UPF0102 protein C9I94_19475</fullName>
    </recommendedName>
</protein>
<dbReference type="Pfam" id="PF02021">
    <property type="entry name" value="UPF0102"/>
    <property type="match status" value="1"/>
</dbReference>
<evidence type="ECO:0000313" key="3">
    <source>
        <dbReference type="EMBL" id="PSW22632.1"/>
    </source>
</evidence>
<dbReference type="OrthoDB" id="9794876at2"/>
<dbReference type="RefSeq" id="WP_084711798.1">
    <property type="nucleotide sequence ID" value="NZ_JAKJTC010000013.1"/>
</dbReference>
<sequence>MSNVLFNARSVGLNSPIQVLNLFNKRQVGQQFEALAECYLSKQGLMPVTRNFHCRRGEIDLIMRDNNCWVFIEVKYRKQVRYGSAIEAVTWQKQQKIKRAALFWLNKQGLSAEHTAFRFDIVAIQGSDHHIEWLTNTLVEG</sequence>
<proteinExistence type="inferred from homology"/>